<reference evidence="2" key="1">
    <citation type="journal article" date="2023" name="Mol. Phylogenet. Evol.">
        <title>Genome-scale phylogeny and comparative genomics of the fungal order Sordariales.</title>
        <authorList>
            <person name="Hensen N."/>
            <person name="Bonometti L."/>
            <person name="Westerberg I."/>
            <person name="Brannstrom I.O."/>
            <person name="Guillou S."/>
            <person name="Cros-Aarteil S."/>
            <person name="Calhoun S."/>
            <person name="Haridas S."/>
            <person name="Kuo A."/>
            <person name="Mondo S."/>
            <person name="Pangilinan J."/>
            <person name="Riley R."/>
            <person name="LaButti K."/>
            <person name="Andreopoulos B."/>
            <person name="Lipzen A."/>
            <person name="Chen C."/>
            <person name="Yan M."/>
            <person name="Daum C."/>
            <person name="Ng V."/>
            <person name="Clum A."/>
            <person name="Steindorff A."/>
            <person name="Ohm R.A."/>
            <person name="Martin F."/>
            <person name="Silar P."/>
            <person name="Natvig D.O."/>
            <person name="Lalanne C."/>
            <person name="Gautier V."/>
            <person name="Ament-Velasquez S.L."/>
            <person name="Kruys A."/>
            <person name="Hutchinson M.I."/>
            <person name="Powell A.J."/>
            <person name="Barry K."/>
            <person name="Miller A.N."/>
            <person name="Grigoriev I.V."/>
            <person name="Debuchy R."/>
            <person name="Gladieux P."/>
            <person name="Hiltunen Thoren M."/>
            <person name="Johannesson H."/>
        </authorList>
    </citation>
    <scope>NUCLEOTIDE SEQUENCE</scope>
    <source>
        <strain evidence="2">CBS 990.96</strain>
    </source>
</reference>
<evidence type="ECO:0000313" key="2">
    <source>
        <dbReference type="EMBL" id="KAK4221848.1"/>
    </source>
</evidence>
<feature type="chain" id="PRO_5042904703" description="Secreted protein" evidence="1">
    <location>
        <begin position="19"/>
        <end position="247"/>
    </location>
</feature>
<feature type="signal peptide" evidence="1">
    <location>
        <begin position="1"/>
        <end position="18"/>
    </location>
</feature>
<keyword evidence="3" id="KW-1185">Reference proteome</keyword>
<reference evidence="2" key="2">
    <citation type="submission" date="2023-05" db="EMBL/GenBank/DDBJ databases">
        <authorList>
            <consortium name="Lawrence Berkeley National Laboratory"/>
            <person name="Steindorff A."/>
            <person name="Hensen N."/>
            <person name="Bonometti L."/>
            <person name="Westerberg I."/>
            <person name="Brannstrom I.O."/>
            <person name="Guillou S."/>
            <person name="Cros-Aarteil S."/>
            <person name="Calhoun S."/>
            <person name="Haridas S."/>
            <person name="Kuo A."/>
            <person name="Mondo S."/>
            <person name="Pangilinan J."/>
            <person name="Riley R."/>
            <person name="Labutti K."/>
            <person name="Andreopoulos B."/>
            <person name="Lipzen A."/>
            <person name="Chen C."/>
            <person name="Yanf M."/>
            <person name="Daum C."/>
            <person name="Ng V."/>
            <person name="Clum A."/>
            <person name="Ohm R."/>
            <person name="Martin F."/>
            <person name="Silar P."/>
            <person name="Natvig D."/>
            <person name="Lalanne C."/>
            <person name="Gautier V."/>
            <person name="Ament-Velasquez S.L."/>
            <person name="Kruys A."/>
            <person name="Hutchinson M.I."/>
            <person name="Powell A.J."/>
            <person name="Barry K."/>
            <person name="Miller A.N."/>
            <person name="Grigoriev I.V."/>
            <person name="Debuchy R."/>
            <person name="Gladieux P."/>
            <person name="Thoren M.H."/>
            <person name="Johannesson H."/>
        </authorList>
    </citation>
    <scope>NUCLEOTIDE SEQUENCE</scope>
    <source>
        <strain evidence="2">CBS 990.96</strain>
    </source>
</reference>
<protein>
    <recommendedName>
        <fullName evidence="4">Secreted protein</fullName>
    </recommendedName>
</protein>
<dbReference type="AlphaFoldDB" id="A0AAN6YNZ7"/>
<keyword evidence="1" id="KW-0732">Signal</keyword>
<sequence>MRFLLPLLALSGLASAMASVVHKPKPGPRIFATHNEIDDCEMNQAIECLQDQICARRNIPYQGKIRCTIGTSVAYVCNYKHHNDKMKDKHRYGGEKGGELWCNHNDMYEAWRQIRIAKGSKTGWWHDKQGKRTFGFDKRCKDNTCDNGWKKDNPAEQCTNIHKKAIKDPWLFDFEAIEYHNYTGKYEQDLPVPGDEKEPVYFNPWQEGIRPRRTFGRIKKGKAAQILTCLYKPGACIAAQLAANRED</sequence>
<evidence type="ECO:0000313" key="3">
    <source>
        <dbReference type="Proteomes" id="UP001301958"/>
    </source>
</evidence>
<evidence type="ECO:0008006" key="4">
    <source>
        <dbReference type="Google" id="ProtNLM"/>
    </source>
</evidence>
<name>A0AAN6YNZ7_9PEZI</name>
<gene>
    <name evidence="2" type="ORF">QBC38DRAFT_491221</name>
</gene>
<dbReference type="EMBL" id="MU865510">
    <property type="protein sequence ID" value="KAK4221848.1"/>
    <property type="molecule type" value="Genomic_DNA"/>
</dbReference>
<dbReference type="Proteomes" id="UP001301958">
    <property type="component" value="Unassembled WGS sequence"/>
</dbReference>
<evidence type="ECO:0000256" key="1">
    <source>
        <dbReference type="SAM" id="SignalP"/>
    </source>
</evidence>
<accession>A0AAN6YNZ7</accession>
<comment type="caution">
    <text evidence="2">The sequence shown here is derived from an EMBL/GenBank/DDBJ whole genome shotgun (WGS) entry which is preliminary data.</text>
</comment>
<organism evidence="2 3">
    <name type="scientific">Podospora fimiseda</name>
    <dbReference type="NCBI Taxonomy" id="252190"/>
    <lineage>
        <taxon>Eukaryota</taxon>
        <taxon>Fungi</taxon>
        <taxon>Dikarya</taxon>
        <taxon>Ascomycota</taxon>
        <taxon>Pezizomycotina</taxon>
        <taxon>Sordariomycetes</taxon>
        <taxon>Sordariomycetidae</taxon>
        <taxon>Sordariales</taxon>
        <taxon>Podosporaceae</taxon>
        <taxon>Podospora</taxon>
    </lineage>
</organism>
<proteinExistence type="predicted"/>